<dbReference type="Gene3D" id="3.40.50.150">
    <property type="entry name" value="Vaccinia Virus protein VP39"/>
    <property type="match status" value="1"/>
</dbReference>
<gene>
    <name evidence="1" type="ORF">GX662_08515</name>
</gene>
<dbReference type="GO" id="GO:0008168">
    <property type="term" value="F:methyltransferase activity"/>
    <property type="evidence" value="ECO:0007669"/>
    <property type="project" value="UniProtKB-KW"/>
</dbReference>
<protein>
    <submittedName>
        <fullName evidence="1">Methylase</fullName>
    </submittedName>
</protein>
<dbReference type="RefSeq" id="WP_276646718.1">
    <property type="nucleotide sequence ID" value="NZ_JAAZCD010000193.1"/>
</dbReference>
<dbReference type="GO" id="GO:0032259">
    <property type="term" value="P:methylation"/>
    <property type="evidence" value="ECO:0007669"/>
    <property type="project" value="UniProtKB-KW"/>
</dbReference>
<accession>A0A847D6M6</accession>
<keyword evidence="1" id="KW-0808">Transferase</keyword>
<dbReference type="SUPFAM" id="SSF53335">
    <property type="entry name" value="S-adenosyl-L-methionine-dependent methyltransferases"/>
    <property type="match status" value="1"/>
</dbReference>
<dbReference type="EMBL" id="JAAZCD010000193">
    <property type="protein sequence ID" value="NLD32285.1"/>
    <property type="molecule type" value="Genomic_DNA"/>
</dbReference>
<evidence type="ECO:0000313" key="2">
    <source>
        <dbReference type="Proteomes" id="UP000589373"/>
    </source>
</evidence>
<evidence type="ECO:0000313" key="1">
    <source>
        <dbReference type="EMBL" id="NLD32285.1"/>
    </source>
</evidence>
<dbReference type="Proteomes" id="UP000589373">
    <property type="component" value="Unassembled WGS sequence"/>
</dbReference>
<dbReference type="InterPro" id="IPR029063">
    <property type="entry name" value="SAM-dependent_MTases_sf"/>
</dbReference>
<reference evidence="1 2" key="1">
    <citation type="journal article" date="2020" name="Biotechnol. Biofuels">
        <title>New insights from the biogas microbiome by comprehensive genome-resolved metagenomics of nearly 1600 species originating from multiple anaerobic digesters.</title>
        <authorList>
            <person name="Campanaro S."/>
            <person name="Treu L."/>
            <person name="Rodriguez-R L.M."/>
            <person name="Kovalovszki A."/>
            <person name="Ziels R.M."/>
            <person name="Maus I."/>
            <person name="Zhu X."/>
            <person name="Kougias P.G."/>
            <person name="Basile A."/>
            <person name="Luo G."/>
            <person name="Schluter A."/>
            <person name="Konstantinidis K.T."/>
            <person name="Angelidaki I."/>
        </authorList>
    </citation>
    <scope>NUCLEOTIDE SEQUENCE [LARGE SCALE GENOMIC DNA]</scope>
    <source>
        <strain evidence="1">AS07pgkLD_105</strain>
    </source>
</reference>
<sequence length="247" mass="28249">MEQKLIKSRLRVRKHGEVFTPTWMVEKMLNVEGVKESCNTIEATFLEPAAGEGNFLMAILERKLDLVKKQYSPTLSHYENYALFALSTLYGIELLEDNAQMCVMNLMEVFTDDYRSVAETYNMKPKRKVLQSAKIIIRANIVQGNFLTRKTNSGQPIIFSEWKMTGDPSRKALPLKVIRSEYTLSEIATGATKSTGERMETGTPPEQISFFSLDESEDHAFKEQGNLKYRTVKITDVYKEETEYVDG</sequence>
<organism evidence="1 2">
    <name type="scientific">Trichococcus flocculiformis</name>
    <dbReference type="NCBI Taxonomy" id="82803"/>
    <lineage>
        <taxon>Bacteria</taxon>
        <taxon>Bacillati</taxon>
        <taxon>Bacillota</taxon>
        <taxon>Bacilli</taxon>
        <taxon>Lactobacillales</taxon>
        <taxon>Carnobacteriaceae</taxon>
        <taxon>Trichococcus</taxon>
    </lineage>
</organism>
<comment type="caution">
    <text evidence="1">The sequence shown here is derived from an EMBL/GenBank/DDBJ whole genome shotgun (WGS) entry which is preliminary data.</text>
</comment>
<name>A0A847D6M6_9LACT</name>
<keyword evidence="1" id="KW-0489">Methyltransferase</keyword>
<proteinExistence type="predicted"/>
<dbReference type="AlphaFoldDB" id="A0A847D6M6"/>